<evidence type="ECO:0000313" key="3">
    <source>
        <dbReference type="Proteomes" id="UP000268350"/>
    </source>
</evidence>
<evidence type="ECO:0000313" key="2">
    <source>
        <dbReference type="EMBL" id="SPP86682.1"/>
    </source>
</evidence>
<protein>
    <submittedName>
        <fullName evidence="2">Uncharacterized protein</fullName>
    </submittedName>
</protein>
<dbReference type="OrthoDB" id="7883828at2759"/>
<name>A0A3B0K1Y9_DROGU</name>
<organism evidence="2 3">
    <name type="scientific">Drosophila guanche</name>
    <name type="common">Fruit fly</name>
    <dbReference type="NCBI Taxonomy" id="7266"/>
    <lineage>
        <taxon>Eukaryota</taxon>
        <taxon>Metazoa</taxon>
        <taxon>Ecdysozoa</taxon>
        <taxon>Arthropoda</taxon>
        <taxon>Hexapoda</taxon>
        <taxon>Insecta</taxon>
        <taxon>Pterygota</taxon>
        <taxon>Neoptera</taxon>
        <taxon>Endopterygota</taxon>
        <taxon>Diptera</taxon>
        <taxon>Brachycera</taxon>
        <taxon>Muscomorpha</taxon>
        <taxon>Ephydroidea</taxon>
        <taxon>Drosophilidae</taxon>
        <taxon>Drosophila</taxon>
        <taxon>Sophophora</taxon>
    </lineage>
</organism>
<feature type="region of interest" description="Disordered" evidence="1">
    <location>
        <begin position="197"/>
        <end position="228"/>
    </location>
</feature>
<dbReference type="Proteomes" id="UP000268350">
    <property type="component" value="Unassembled WGS sequence"/>
</dbReference>
<gene>
    <name evidence="2" type="ORF">DGUA_6G008920</name>
</gene>
<dbReference type="EMBL" id="OUUW01000011">
    <property type="protein sequence ID" value="SPP86682.1"/>
    <property type="molecule type" value="Genomic_DNA"/>
</dbReference>
<dbReference type="OMA" id="FSEWIGY"/>
<proteinExistence type="predicted"/>
<keyword evidence="3" id="KW-1185">Reference proteome</keyword>
<feature type="compositionally biased region" description="Low complexity" evidence="1">
    <location>
        <begin position="197"/>
        <end position="209"/>
    </location>
</feature>
<evidence type="ECO:0000256" key="1">
    <source>
        <dbReference type="SAM" id="MobiDB-lite"/>
    </source>
</evidence>
<accession>A0A3B0K1Y9</accession>
<sequence length="375" mass="40875">MSDRVPARTWAELLKQGLAPQYASVMVCLAEAAKAEAAQQEARAFSEWIGYLTMEQAEIPKRNGTQPPPPSPVSGVERIPFNIPQEDNEIHSLLDEPNVPLEHVLHTPILQPHELEPLRNIFPSINNDTLTQWQLDTWRMPMPANQLFLLPPQGTAVQHGTCSYCLKPLLLQVPQQPCLFFPAPCCAKRLCCSPENPSNGSQNSVGSNVRPTNDGGETGGPQPQTSVGPIPAANVQAMAPIVARSSSGPAPDGQWPHFAASGWHRARAPTSAPRQVAMVQPMPFIGCSPWSRPVPIASQPSLSQRDCRLMGQNPFLAGHHNYNIPMPMLDPNADFRRCDYFLAGDANNESNSRQLTVTNGGTGDGYIVRLNNANL</sequence>
<dbReference type="AlphaFoldDB" id="A0A3B0K1Y9"/>
<reference evidence="3" key="1">
    <citation type="submission" date="2018-01" db="EMBL/GenBank/DDBJ databases">
        <authorList>
            <person name="Alioto T."/>
            <person name="Alioto T."/>
        </authorList>
    </citation>
    <scope>NUCLEOTIDE SEQUENCE [LARGE SCALE GENOMIC DNA]</scope>
</reference>